<dbReference type="PROSITE" id="PS51257">
    <property type="entry name" value="PROKAR_LIPOPROTEIN"/>
    <property type="match status" value="1"/>
</dbReference>
<evidence type="ECO:0000313" key="2">
    <source>
        <dbReference type="Proteomes" id="UP000014727"/>
    </source>
</evidence>
<dbReference type="Proteomes" id="UP000014727">
    <property type="component" value="Segment"/>
</dbReference>
<keyword evidence="2" id="KW-1185">Reference proteome</keyword>
<proteinExistence type="predicted"/>
<evidence type="ECO:0000313" key="1">
    <source>
        <dbReference type="EMBL" id="AGO48794.1"/>
    </source>
</evidence>
<dbReference type="EMBL" id="KC821622">
    <property type="protein sequence ID" value="AGO48794.1"/>
    <property type="molecule type" value="Genomic_DNA"/>
</dbReference>
<dbReference type="GeneID" id="16797279"/>
<reference evidence="1 2" key="1">
    <citation type="journal article" date="2013" name="Proc. Natl. Acad. Sci. U.S.A.">
        <title>Twelve previously unknown phage genera are ubiquitous in global oceans.</title>
        <authorList>
            <person name="Holmfeldt K."/>
            <person name="Solonenko N."/>
            <person name="Shah M."/>
            <person name="Corrier K."/>
            <person name="Riemann L."/>
            <person name="Verberkmoes N.C."/>
            <person name="Sullivan M.B."/>
        </authorList>
    </citation>
    <scope>NUCLEOTIDE SEQUENCE [LARGE SCALE GENOMIC DNA]</scope>
    <source>
        <strain evidence="1">Phi46:3</strain>
    </source>
</reference>
<organism evidence="1 2">
    <name type="scientific">Cellulophaga phage phi46:3</name>
    <dbReference type="NCBI Taxonomy" id="1327985"/>
    <lineage>
        <taxon>Viruses</taxon>
        <taxon>Duplodnaviria</taxon>
        <taxon>Heunggongvirae</taxon>
        <taxon>Uroviricota</taxon>
        <taxon>Caudoviricetes</taxon>
        <taxon>Pachyviridae</taxon>
        <taxon>Bacelvirus</taxon>
        <taxon>Bacelvirus phi46tres</taxon>
    </lineage>
</organism>
<protein>
    <submittedName>
        <fullName evidence="1">Uncharacterized protein</fullName>
    </submittedName>
</protein>
<dbReference type="RefSeq" id="YP_008241093.1">
    <property type="nucleotide sequence ID" value="NC_021792.1"/>
</dbReference>
<gene>
    <name evidence="1" type="ORF">Phi46:3_gp050</name>
</gene>
<reference evidence="2" key="2">
    <citation type="submission" date="2013-03" db="EMBL/GenBank/DDBJ databases">
        <title>The Cellulophaga phages: a novel, diverse, and globally ubiquitous model system.</title>
        <authorList>
            <person name="Holmfeldt K."/>
            <person name="Solonenko N."/>
            <person name="Shah M."/>
            <person name="Corrier K."/>
            <person name="Riemann L."/>
            <person name="VerBerkmoes N.C."/>
            <person name="Sullivan M.B."/>
        </authorList>
    </citation>
    <scope>NUCLEOTIDE SEQUENCE [LARGE SCALE GENOMIC DNA]</scope>
</reference>
<dbReference type="KEGG" id="vg:16797279"/>
<name>R9ZZN1_9CAUD</name>
<accession>R9ZZN1</accession>
<sequence>MNDKYNPNGTKEEISLNILHTSGSCYVSNEGTNKKPNYHVWKPNGCYCIVDSAYSDITIAVARCNYINQSIKK</sequence>